<dbReference type="GO" id="GO:0022857">
    <property type="term" value="F:transmembrane transporter activity"/>
    <property type="evidence" value="ECO:0007669"/>
    <property type="project" value="InterPro"/>
</dbReference>
<evidence type="ECO:0000256" key="3">
    <source>
        <dbReference type="ARBA" id="ARBA00022692"/>
    </source>
</evidence>
<dbReference type="PROSITE" id="PS50850">
    <property type="entry name" value="MFS"/>
    <property type="match status" value="1"/>
</dbReference>
<reference evidence="8 9" key="1">
    <citation type="submission" date="2021-05" db="EMBL/GenBank/DDBJ databases">
        <title>Novel Bacillus species.</title>
        <authorList>
            <person name="Liu G."/>
        </authorList>
    </citation>
    <scope>NUCLEOTIDE SEQUENCE [LARGE SCALE GENOMIC DNA]</scope>
    <source>
        <strain evidence="9">FJAT-49780</strain>
    </source>
</reference>
<keyword evidence="4 6" id="KW-1133">Transmembrane helix</keyword>
<feature type="transmembrane region" description="Helical" evidence="6">
    <location>
        <begin position="132"/>
        <end position="154"/>
    </location>
</feature>
<protein>
    <submittedName>
        <fullName evidence="8">MFS transporter</fullName>
    </submittedName>
</protein>
<dbReference type="InterPro" id="IPR036259">
    <property type="entry name" value="MFS_trans_sf"/>
</dbReference>
<dbReference type="EMBL" id="JAGYPG010000001">
    <property type="protein sequence ID" value="MBS4194136.1"/>
    <property type="molecule type" value="Genomic_DNA"/>
</dbReference>
<evidence type="ECO:0000313" key="9">
    <source>
        <dbReference type="Proteomes" id="UP000681414"/>
    </source>
</evidence>
<feature type="transmembrane region" description="Helical" evidence="6">
    <location>
        <begin position="98"/>
        <end position="120"/>
    </location>
</feature>
<dbReference type="SUPFAM" id="SSF103473">
    <property type="entry name" value="MFS general substrate transporter"/>
    <property type="match status" value="1"/>
</dbReference>
<dbReference type="InterPro" id="IPR001958">
    <property type="entry name" value="Tet-R_TetA/multi-R_MdtG-like"/>
</dbReference>
<evidence type="ECO:0000256" key="4">
    <source>
        <dbReference type="ARBA" id="ARBA00022989"/>
    </source>
</evidence>
<evidence type="ECO:0000256" key="5">
    <source>
        <dbReference type="ARBA" id="ARBA00023136"/>
    </source>
</evidence>
<feature type="transmembrane region" description="Helical" evidence="6">
    <location>
        <begin position="245"/>
        <end position="265"/>
    </location>
</feature>
<dbReference type="PRINTS" id="PR01035">
    <property type="entry name" value="TCRTETA"/>
</dbReference>
<feature type="transmembrane region" description="Helical" evidence="6">
    <location>
        <begin position="7"/>
        <end position="31"/>
    </location>
</feature>
<dbReference type="Pfam" id="PF07690">
    <property type="entry name" value="MFS_1"/>
    <property type="match status" value="1"/>
</dbReference>
<feature type="transmembrane region" description="Helical" evidence="6">
    <location>
        <begin position="160"/>
        <end position="180"/>
    </location>
</feature>
<dbReference type="AlphaFoldDB" id="A0A942YH71"/>
<organism evidence="8 9">
    <name type="scientific">Lederbergia citri</name>
    <dbReference type="NCBI Taxonomy" id="2833580"/>
    <lineage>
        <taxon>Bacteria</taxon>
        <taxon>Bacillati</taxon>
        <taxon>Bacillota</taxon>
        <taxon>Bacilli</taxon>
        <taxon>Bacillales</taxon>
        <taxon>Bacillaceae</taxon>
        <taxon>Lederbergia</taxon>
    </lineage>
</organism>
<dbReference type="PANTHER" id="PTHR23504:SF115">
    <property type="entry name" value="MULTIDRUG RESISTANCE PROTEIN 2"/>
    <property type="match status" value="1"/>
</dbReference>
<keyword evidence="3 6" id="KW-0812">Transmembrane</keyword>
<dbReference type="Proteomes" id="UP000681414">
    <property type="component" value="Unassembled WGS sequence"/>
</dbReference>
<evidence type="ECO:0000256" key="1">
    <source>
        <dbReference type="ARBA" id="ARBA00004651"/>
    </source>
</evidence>
<evidence type="ECO:0000256" key="6">
    <source>
        <dbReference type="SAM" id="Phobius"/>
    </source>
</evidence>
<feature type="transmembrane region" description="Helical" evidence="6">
    <location>
        <begin position="209"/>
        <end position="233"/>
    </location>
</feature>
<name>A0A942YH71_9BACI</name>
<dbReference type="Gene3D" id="1.20.1250.20">
    <property type="entry name" value="MFS general substrate transporter like domains"/>
    <property type="match status" value="1"/>
</dbReference>
<dbReference type="InterPro" id="IPR011701">
    <property type="entry name" value="MFS"/>
</dbReference>
<feature type="transmembrane region" description="Helical" evidence="6">
    <location>
        <begin position="43"/>
        <end position="61"/>
    </location>
</feature>
<dbReference type="RefSeq" id="WP_213123351.1">
    <property type="nucleotide sequence ID" value="NZ_JAGYPG010000001.1"/>
</dbReference>
<evidence type="ECO:0000259" key="7">
    <source>
        <dbReference type="PROSITE" id="PS50850"/>
    </source>
</evidence>
<dbReference type="InterPro" id="IPR020846">
    <property type="entry name" value="MFS_dom"/>
</dbReference>
<keyword evidence="5 6" id="KW-0472">Membrane</keyword>
<gene>
    <name evidence="8" type="ORF">KHA97_03460</name>
</gene>
<feature type="transmembrane region" description="Helical" evidence="6">
    <location>
        <begin position="277"/>
        <end position="307"/>
    </location>
</feature>
<feature type="transmembrane region" description="Helical" evidence="6">
    <location>
        <begin position="352"/>
        <end position="376"/>
    </location>
</feature>
<feature type="transmembrane region" description="Helical" evidence="6">
    <location>
        <begin position="73"/>
        <end position="92"/>
    </location>
</feature>
<evidence type="ECO:0000256" key="2">
    <source>
        <dbReference type="ARBA" id="ARBA00022448"/>
    </source>
</evidence>
<accession>A0A942YH71</accession>
<keyword evidence="2" id="KW-0813">Transport</keyword>
<feature type="domain" description="Major facilitator superfamily (MFS) profile" evidence="7">
    <location>
        <begin position="7"/>
        <end position="384"/>
    </location>
</feature>
<evidence type="ECO:0000313" key="8">
    <source>
        <dbReference type="EMBL" id="MBS4194136.1"/>
    </source>
</evidence>
<sequence>MSGTKKSLPILFAVMFLVMVGFGIIIPVLPFYAENVGASPTQLGFLMAVYSLMQLIFAPMWGRISDRIGRKPVIMIGIFGLSVSFFLMGLSSQLWMLFAARIIGGFLSSANMPTVMAYVADITTPEDRGKGMGMVGAAVGLGFVFGPAIGGIFSKISLSMPFYIAGTSSFITFFLVLFLLQESLTKENRNEVHSENASLWQSFRGSLSILFILQLFISLSLSGLEATFAYYAAKKAGLGTVTLGYLFMIMGVAGAIVQGGLVGILTKKYGEGVVIQIGIIVSAIGFGLILLIDSFMTAAIFLTIFGIGNGVIRPSISALLTKKSTSGHGSATGLLSSFDSLGRIVGPPLGGWLFSVAIGLPYISGIILSIVALILYQMYTLKSKKIASTN</sequence>
<comment type="caution">
    <text evidence="8">The sequence shown here is derived from an EMBL/GenBank/DDBJ whole genome shotgun (WGS) entry which is preliminary data.</text>
</comment>
<dbReference type="GO" id="GO:0005886">
    <property type="term" value="C:plasma membrane"/>
    <property type="evidence" value="ECO:0007669"/>
    <property type="project" value="UniProtKB-SubCell"/>
</dbReference>
<proteinExistence type="predicted"/>
<comment type="subcellular location">
    <subcellularLocation>
        <location evidence="1">Cell membrane</location>
        <topology evidence="1">Multi-pass membrane protein</topology>
    </subcellularLocation>
</comment>
<dbReference type="PANTHER" id="PTHR23504">
    <property type="entry name" value="MAJOR FACILITATOR SUPERFAMILY DOMAIN-CONTAINING PROTEIN 10"/>
    <property type="match status" value="1"/>
</dbReference>
<keyword evidence="9" id="KW-1185">Reference proteome</keyword>